<dbReference type="Proteomes" id="UP001054837">
    <property type="component" value="Unassembled WGS sequence"/>
</dbReference>
<evidence type="ECO:0000313" key="2">
    <source>
        <dbReference type="Proteomes" id="UP001054837"/>
    </source>
</evidence>
<keyword evidence="2" id="KW-1185">Reference proteome</keyword>
<proteinExistence type="predicted"/>
<organism evidence="1 2">
    <name type="scientific">Caerostris darwini</name>
    <dbReference type="NCBI Taxonomy" id="1538125"/>
    <lineage>
        <taxon>Eukaryota</taxon>
        <taxon>Metazoa</taxon>
        <taxon>Ecdysozoa</taxon>
        <taxon>Arthropoda</taxon>
        <taxon>Chelicerata</taxon>
        <taxon>Arachnida</taxon>
        <taxon>Araneae</taxon>
        <taxon>Araneomorphae</taxon>
        <taxon>Entelegynae</taxon>
        <taxon>Araneoidea</taxon>
        <taxon>Araneidae</taxon>
        <taxon>Caerostris</taxon>
    </lineage>
</organism>
<dbReference type="AlphaFoldDB" id="A0AAV4V5F0"/>
<name>A0AAV4V5F0_9ARAC</name>
<accession>A0AAV4V5F0</accession>
<sequence>MKIHHLFQCSIFYNLLRKEIQYFSSVQLNCFATDLLRLFKLCISKIEIFNCVQISIDLPAHEIIQGFHPSPIIYFNPSEASARSSNPQNYNESIQSLPRLKRIHFNSISIAGPSSTVVARDRPLMTTRNFGRGHSRPLVFVS</sequence>
<evidence type="ECO:0000313" key="1">
    <source>
        <dbReference type="EMBL" id="GIY65273.1"/>
    </source>
</evidence>
<gene>
    <name evidence="1" type="ORF">CDAR_381941</name>
</gene>
<comment type="caution">
    <text evidence="1">The sequence shown here is derived from an EMBL/GenBank/DDBJ whole genome shotgun (WGS) entry which is preliminary data.</text>
</comment>
<protein>
    <submittedName>
        <fullName evidence="1">Uncharacterized protein</fullName>
    </submittedName>
</protein>
<reference evidence="1 2" key="1">
    <citation type="submission" date="2021-06" db="EMBL/GenBank/DDBJ databases">
        <title>Caerostris darwini draft genome.</title>
        <authorList>
            <person name="Kono N."/>
            <person name="Arakawa K."/>
        </authorList>
    </citation>
    <scope>NUCLEOTIDE SEQUENCE [LARGE SCALE GENOMIC DNA]</scope>
</reference>
<dbReference type="EMBL" id="BPLQ01012408">
    <property type="protein sequence ID" value="GIY65273.1"/>
    <property type="molecule type" value="Genomic_DNA"/>
</dbReference>